<keyword evidence="3" id="KW-1185">Reference proteome</keyword>
<accession>A0A2M9G6H6</accession>
<gene>
    <name evidence="2" type="ORF">CVT23_02395</name>
</gene>
<evidence type="ECO:0000313" key="2">
    <source>
        <dbReference type="EMBL" id="PJK31325.1"/>
    </source>
</evidence>
<feature type="transmembrane region" description="Helical" evidence="1">
    <location>
        <begin position="22"/>
        <end position="41"/>
    </location>
</feature>
<dbReference type="EMBL" id="PHIG01000006">
    <property type="protein sequence ID" value="PJK31325.1"/>
    <property type="molecule type" value="Genomic_DNA"/>
</dbReference>
<dbReference type="OrthoDB" id="9808190at2"/>
<dbReference type="Proteomes" id="UP000229498">
    <property type="component" value="Unassembled WGS sequence"/>
</dbReference>
<dbReference type="InterPro" id="IPR016990">
    <property type="entry name" value="UCP032162_TM"/>
</dbReference>
<dbReference type="Pfam" id="PF10003">
    <property type="entry name" value="DUF2244"/>
    <property type="match status" value="1"/>
</dbReference>
<reference evidence="2 3" key="1">
    <citation type="submission" date="2017-11" db="EMBL/GenBank/DDBJ databases">
        <title>Draft genome sequence of Rhizobiales bacterium SY3-13.</title>
        <authorList>
            <person name="Sun C."/>
        </authorList>
    </citation>
    <scope>NUCLEOTIDE SEQUENCE [LARGE SCALE GENOMIC DNA]</scope>
    <source>
        <strain evidence="2 3">SY3-13</strain>
    </source>
</reference>
<evidence type="ECO:0000313" key="3">
    <source>
        <dbReference type="Proteomes" id="UP000229498"/>
    </source>
</evidence>
<dbReference type="AlphaFoldDB" id="A0A2M9G6H6"/>
<dbReference type="RefSeq" id="WP_109792793.1">
    <property type="nucleotide sequence ID" value="NZ_PHIG01000006.1"/>
</dbReference>
<comment type="caution">
    <text evidence="2">The sequence shown here is derived from an EMBL/GenBank/DDBJ whole genome shotgun (WGS) entry which is preliminary data.</text>
</comment>
<keyword evidence="1" id="KW-1133">Transmembrane helix</keyword>
<proteinExistence type="predicted"/>
<dbReference type="PIRSF" id="PIRSF032162">
    <property type="entry name" value="UCP032162_imp"/>
    <property type="match status" value="1"/>
</dbReference>
<protein>
    <submittedName>
        <fullName evidence="2">DUF2244 domain-containing protein</fullName>
    </submittedName>
</protein>
<organism evidence="2 3">
    <name type="scientific">Minwuia thermotolerans</name>
    <dbReference type="NCBI Taxonomy" id="2056226"/>
    <lineage>
        <taxon>Bacteria</taxon>
        <taxon>Pseudomonadati</taxon>
        <taxon>Pseudomonadota</taxon>
        <taxon>Alphaproteobacteria</taxon>
        <taxon>Minwuiales</taxon>
        <taxon>Minwuiaceae</taxon>
        <taxon>Minwuia</taxon>
    </lineage>
</organism>
<name>A0A2M9G6H6_9PROT</name>
<feature type="transmembrane region" description="Helical" evidence="1">
    <location>
        <begin position="47"/>
        <end position="64"/>
    </location>
</feature>
<keyword evidence="1" id="KW-0812">Transmembrane</keyword>
<sequence length="160" mass="18135">MNESAPEHDFVLRPHRSLGPRGFLVVMALIGGVSFTAGTIFMVKGAWPVMGFFGLDVLLVWFAFRMSYRAARQRERVVIDNGTLTVMRRRPDGRVQSWSFPSYWSRTDMETDTAGGRKLYVGSHGRRVRIGAFLPQTELVEFRHTLDDALQLSRAAKPFA</sequence>
<dbReference type="InterPro" id="IPR019253">
    <property type="entry name" value="DUF2244_TM"/>
</dbReference>
<evidence type="ECO:0000256" key="1">
    <source>
        <dbReference type="SAM" id="Phobius"/>
    </source>
</evidence>
<keyword evidence="1" id="KW-0472">Membrane</keyword>